<dbReference type="PANTHER" id="PTHR28008:SF1">
    <property type="entry name" value="DOMAIN PROTEIN, PUTATIVE (AFU_ORTHOLOGUE AFUA_3G10980)-RELATED"/>
    <property type="match status" value="1"/>
</dbReference>
<organism evidence="3 4">
    <name type="scientific">Micrococcus flavus</name>
    <dbReference type="NCBI Taxonomy" id="384602"/>
    <lineage>
        <taxon>Bacteria</taxon>
        <taxon>Bacillati</taxon>
        <taxon>Actinomycetota</taxon>
        <taxon>Actinomycetes</taxon>
        <taxon>Micrococcales</taxon>
        <taxon>Micrococcaceae</taxon>
        <taxon>Micrococcus</taxon>
    </lineage>
</organism>
<keyword evidence="2" id="KW-0472">Membrane</keyword>
<accession>A0A7W7L1H2</accession>
<evidence type="ECO:0008006" key="5">
    <source>
        <dbReference type="Google" id="ProtNLM"/>
    </source>
</evidence>
<feature type="compositionally biased region" description="Basic and acidic residues" evidence="1">
    <location>
        <begin position="119"/>
        <end position="134"/>
    </location>
</feature>
<dbReference type="RefSeq" id="WP_184231799.1">
    <property type="nucleotide sequence ID" value="NZ_BMLA01000003.1"/>
</dbReference>
<proteinExistence type="predicted"/>
<evidence type="ECO:0000313" key="4">
    <source>
        <dbReference type="Proteomes" id="UP000560081"/>
    </source>
</evidence>
<keyword evidence="2" id="KW-0812">Transmembrane</keyword>
<reference evidence="3 4" key="1">
    <citation type="submission" date="2020-08" db="EMBL/GenBank/DDBJ databases">
        <title>Sequencing the genomes of 1000 actinobacteria strains.</title>
        <authorList>
            <person name="Klenk H.-P."/>
        </authorList>
    </citation>
    <scope>NUCLEOTIDE SEQUENCE [LARGE SCALE GENOMIC DNA]</scope>
    <source>
        <strain evidence="3 4">DSM 19079</strain>
    </source>
</reference>
<evidence type="ECO:0000256" key="2">
    <source>
        <dbReference type="SAM" id="Phobius"/>
    </source>
</evidence>
<feature type="transmembrane region" description="Helical" evidence="2">
    <location>
        <begin position="65"/>
        <end position="86"/>
    </location>
</feature>
<dbReference type="EMBL" id="JACHMC010000001">
    <property type="protein sequence ID" value="MBB4881889.1"/>
    <property type="molecule type" value="Genomic_DNA"/>
</dbReference>
<feature type="region of interest" description="Disordered" evidence="1">
    <location>
        <begin position="114"/>
        <end position="134"/>
    </location>
</feature>
<evidence type="ECO:0000256" key="1">
    <source>
        <dbReference type="SAM" id="MobiDB-lite"/>
    </source>
</evidence>
<dbReference type="AlphaFoldDB" id="A0A7W7L1H2"/>
<dbReference type="PANTHER" id="PTHR28008">
    <property type="entry name" value="DOMAIN PROTEIN, PUTATIVE (AFU_ORTHOLOGUE AFUA_3G10980)-RELATED"/>
    <property type="match status" value="1"/>
</dbReference>
<keyword evidence="4" id="KW-1185">Reference proteome</keyword>
<protein>
    <recommendedName>
        <fullName evidence="5">VanZ family protein</fullName>
    </recommendedName>
</protein>
<comment type="caution">
    <text evidence="3">The sequence shown here is derived from an EMBL/GenBank/DDBJ whole genome shotgun (WGS) entry which is preliminary data.</text>
</comment>
<feature type="transmembrane region" description="Helical" evidence="2">
    <location>
        <begin position="92"/>
        <end position="110"/>
    </location>
</feature>
<dbReference type="Proteomes" id="UP000560081">
    <property type="component" value="Unassembled WGS sequence"/>
</dbReference>
<keyword evidence="2" id="KW-1133">Transmembrane helix</keyword>
<name>A0A7W7L1H2_9MICC</name>
<evidence type="ECO:0000313" key="3">
    <source>
        <dbReference type="EMBL" id="MBB4881889.1"/>
    </source>
</evidence>
<gene>
    <name evidence="3" type="ORF">BJ976_000240</name>
</gene>
<sequence>MPRPLTAALFALSLAAHLLALYLPGDDVPDPAFDVPGLDKLVHVAAFGVPALLAVLLVRRLWPALVLLIHAPVSESLQTALANGRSGDPADVVADVVGVALGAWLGLVLARRGRPRPPQRREAGTFGPDRGERV</sequence>
<feature type="transmembrane region" description="Helical" evidence="2">
    <location>
        <begin position="41"/>
        <end position="58"/>
    </location>
</feature>